<sequence length="66" mass="7300">MEMLVELLDLGSKFPEQAGARQFSLESTKRQRYLATGQIDGKDTTITSGMNPEPCSHNPMESGLQQ</sequence>
<proteinExistence type="predicted"/>
<reference evidence="1" key="1">
    <citation type="submission" date="2024-02" db="EMBL/GenBank/DDBJ databases">
        <title>Metagenome Assembled Genome of Zalaria obscura JY119.</title>
        <authorList>
            <person name="Vighnesh L."/>
            <person name="Jagadeeshwari U."/>
            <person name="Venkata Ramana C."/>
            <person name="Sasikala C."/>
        </authorList>
    </citation>
    <scope>NUCLEOTIDE SEQUENCE</scope>
    <source>
        <strain evidence="1">JY119</strain>
    </source>
</reference>
<evidence type="ECO:0000313" key="1">
    <source>
        <dbReference type="EMBL" id="KAK8215402.1"/>
    </source>
</evidence>
<gene>
    <name evidence="1" type="ORF">M8818_002023</name>
</gene>
<organism evidence="1 2">
    <name type="scientific">Zalaria obscura</name>
    <dbReference type="NCBI Taxonomy" id="2024903"/>
    <lineage>
        <taxon>Eukaryota</taxon>
        <taxon>Fungi</taxon>
        <taxon>Dikarya</taxon>
        <taxon>Ascomycota</taxon>
        <taxon>Pezizomycotina</taxon>
        <taxon>Dothideomycetes</taxon>
        <taxon>Dothideomycetidae</taxon>
        <taxon>Dothideales</taxon>
        <taxon>Zalariaceae</taxon>
        <taxon>Zalaria</taxon>
    </lineage>
</organism>
<evidence type="ECO:0000313" key="2">
    <source>
        <dbReference type="Proteomes" id="UP001320706"/>
    </source>
</evidence>
<comment type="caution">
    <text evidence="1">The sequence shown here is derived from an EMBL/GenBank/DDBJ whole genome shotgun (WGS) entry which is preliminary data.</text>
</comment>
<keyword evidence="2" id="KW-1185">Reference proteome</keyword>
<dbReference type="Proteomes" id="UP001320706">
    <property type="component" value="Unassembled WGS sequence"/>
</dbReference>
<dbReference type="EMBL" id="JAMKPW020000008">
    <property type="protein sequence ID" value="KAK8215402.1"/>
    <property type="molecule type" value="Genomic_DNA"/>
</dbReference>
<name>A0ACC3SIT7_9PEZI</name>
<accession>A0ACC3SIT7</accession>
<protein>
    <submittedName>
        <fullName evidence="1">Uncharacterized protein</fullName>
    </submittedName>
</protein>